<sequence length="376" mass="38849">MLDIAAELHGWLEEGRDFAVATVVSVGGSAPRGPGAALAVDSEGTAIGSVSGGCVEGAVYELCAAALSSGETVRERFGYSDEDAFAVGLTCGGVIDVLITPVGAGSAEREVFRAALSTAARGGTAALARVVEGPAELLGRALLVRSDGSYEGGLGGRPDLDRTAVAEAGALLHAGRTGTVGLSEDGSHCPGGLTLLVESRVPPPRMIVFGAVDFAAALVRAGKFLGHHVTVCDARPVFATPARFPEADEVVVDWPDRYLRSTPTDERTVLCVLTHDAKFDVPLLTEALRMPVAFVGAMGSRRTHEDRERRLREAGVTERELARLRSPIGLDLGARTPEETALSIAAEIVAVRHGGTGLPLTGGAAPIHRQLTGAPA</sequence>
<reference evidence="4" key="1">
    <citation type="journal article" date="2019" name="Int. J. Syst. Evol. Microbiol.">
        <title>The Global Catalogue of Microorganisms (GCM) 10K type strain sequencing project: providing services to taxonomists for standard genome sequencing and annotation.</title>
        <authorList>
            <consortium name="The Broad Institute Genomics Platform"/>
            <consortium name="The Broad Institute Genome Sequencing Center for Infectious Disease"/>
            <person name="Wu L."/>
            <person name="Ma J."/>
        </authorList>
    </citation>
    <scope>NUCLEOTIDE SEQUENCE [LARGE SCALE GENOMIC DNA]</scope>
    <source>
        <strain evidence="4">JCM 4504</strain>
    </source>
</reference>
<keyword evidence="4" id="KW-1185">Reference proteome</keyword>
<evidence type="ECO:0000313" key="3">
    <source>
        <dbReference type="EMBL" id="MFC6501063.1"/>
    </source>
</evidence>
<dbReference type="InterPro" id="IPR003777">
    <property type="entry name" value="XdhC_CoxI"/>
</dbReference>
<dbReference type="Gene3D" id="3.40.50.720">
    <property type="entry name" value="NAD(P)-binding Rossmann-like Domain"/>
    <property type="match status" value="1"/>
</dbReference>
<dbReference type="PANTHER" id="PTHR30388">
    <property type="entry name" value="ALDEHYDE OXIDOREDUCTASE MOLYBDENUM COFACTOR ASSEMBLY PROTEIN"/>
    <property type="match status" value="1"/>
</dbReference>
<dbReference type="InterPro" id="IPR052698">
    <property type="entry name" value="MoCofactor_Util/Proc"/>
</dbReference>
<name>A0ABW1XRQ7_STRPL</name>
<proteinExistence type="predicted"/>
<gene>
    <name evidence="3" type="ORF">ACFQFF_05380</name>
</gene>
<dbReference type="EMBL" id="JBHSUW010000001">
    <property type="protein sequence ID" value="MFC6501063.1"/>
    <property type="molecule type" value="Genomic_DNA"/>
</dbReference>
<dbReference type="RefSeq" id="WP_127445524.1">
    <property type="nucleotide sequence ID" value="NZ_BMUJ01000004.1"/>
</dbReference>
<feature type="domain" description="XdhC Rossmann" evidence="2">
    <location>
        <begin position="206"/>
        <end position="348"/>
    </location>
</feature>
<comment type="caution">
    <text evidence="3">The sequence shown here is derived from an EMBL/GenBank/DDBJ whole genome shotgun (WGS) entry which is preliminary data.</text>
</comment>
<evidence type="ECO:0000259" key="1">
    <source>
        <dbReference type="Pfam" id="PF02625"/>
    </source>
</evidence>
<evidence type="ECO:0000313" key="4">
    <source>
        <dbReference type="Proteomes" id="UP001596321"/>
    </source>
</evidence>
<accession>A0ABW1XRQ7</accession>
<dbReference type="Pfam" id="PF02625">
    <property type="entry name" value="XdhC_CoxI"/>
    <property type="match status" value="2"/>
</dbReference>
<dbReference type="PANTHER" id="PTHR30388:SF4">
    <property type="entry name" value="MOLYBDENUM COFACTOR INSERTION CHAPERONE PAOD"/>
    <property type="match status" value="1"/>
</dbReference>
<organism evidence="3 4">
    <name type="scientific">Streptomyces plicatus</name>
    <dbReference type="NCBI Taxonomy" id="1922"/>
    <lineage>
        <taxon>Bacteria</taxon>
        <taxon>Bacillati</taxon>
        <taxon>Actinomycetota</taxon>
        <taxon>Actinomycetes</taxon>
        <taxon>Kitasatosporales</taxon>
        <taxon>Streptomycetaceae</taxon>
        <taxon>Streptomyces</taxon>
        <taxon>Streptomyces rochei group</taxon>
    </lineage>
</organism>
<evidence type="ECO:0000259" key="2">
    <source>
        <dbReference type="Pfam" id="PF13478"/>
    </source>
</evidence>
<feature type="domain" description="XdhC- CoxI" evidence="1">
    <location>
        <begin position="11"/>
        <end position="78"/>
    </location>
</feature>
<dbReference type="Proteomes" id="UP001596321">
    <property type="component" value="Unassembled WGS sequence"/>
</dbReference>
<dbReference type="Pfam" id="PF13478">
    <property type="entry name" value="XdhC_C"/>
    <property type="match status" value="1"/>
</dbReference>
<dbReference type="InterPro" id="IPR027051">
    <property type="entry name" value="XdhC_Rossmann_dom"/>
</dbReference>
<feature type="domain" description="XdhC- CoxI" evidence="1">
    <location>
        <begin position="120"/>
        <end position="180"/>
    </location>
</feature>
<protein>
    <submittedName>
        <fullName evidence="3">XdhC family protein</fullName>
    </submittedName>
</protein>